<proteinExistence type="predicted"/>
<accession>A0ABP8CZ66</accession>
<gene>
    <name evidence="1" type="ORF">GCM10022292_26680</name>
</gene>
<reference evidence="2" key="1">
    <citation type="journal article" date="2019" name="Int. J. Syst. Evol. Microbiol.">
        <title>The Global Catalogue of Microorganisms (GCM) 10K type strain sequencing project: providing services to taxonomists for standard genome sequencing and annotation.</title>
        <authorList>
            <consortium name="The Broad Institute Genomics Platform"/>
            <consortium name="The Broad Institute Genome Sequencing Center for Infectious Disease"/>
            <person name="Wu L."/>
            <person name="Ma J."/>
        </authorList>
    </citation>
    <scope>NUCLEOTIDE SEQUENCE [LARGE SCALE GENOMIC DNA]</scope>
    <source>
        <strain evidence="2">JCM 17633</strain>
    </source>
</reference>
<keyword evidence="2" id="KW-1185">Reference proteome</keyword>
<comment type="caution">
    <text evidence="1">The sequence shown here is derived from an EMBL/GenBank/DDBJ whole genome shotgun (WGS) entry which is preliminary data.</text>
</comment>
<organism evidence="1 2">
    <name type="scientific">Winogradskyella damuponensis</name>
    <dbReference type="NCBI Taxonomy" id="943939"/>
    <lineage>
        <taxon>Bacteria</taxon>
        <taxon>Pseudomonadati</taxon>
        <taxon>Bacteroidota</taxon>
        <taxon>Flavobacteriia</taxon>
        <taxon>Flavobacteriales</taxon>
        <taxon>Flavobacteriaceae</taxon>
        <taxon>Winogradskyella</taxon>
    </lineage>
</organism>
<evidence type="ECO:0008006" key="3">
    <source>
        <dbReference type="Google" id="ProtNLM"/>
    </source>
</evidence>
<dbReference type="EMBL" id="BAABCB010000027">
    <property type="protein sequence ID" value="GAA4245209.1"/>
    <property type="molecule type" value="Genomic_DNA"/>
</dbReference>
<sequence>MTNEKLVGNIEKLSSNKIYINVNLLEKGIYNLNIVHKNKIIKSTHFSKE</sequence>
<dbReference type="Proteomes" id="UP001501682">
    <property type="component" value="Unassembled WGS sequence"/>
</dbReference>
<evidence type="ECO:0000313" key="2">
    <source>
        <dbReference type="Proteomes" id="UP001501682"/>
    </source>
</evidence>
<name>A0ABP8CZ66_9FLAO</name>
<protein>
    <recommendedName>
        <fullName evidence="3">T9SS type A sorting domain-containing protein</fullName>
    </recommendedName>
</protein>
<evidence type="ECO:0000313" key="1">
    <source>
        <dbReference type="EMBL" id="GAA4245209.1"/>
    </source>
</evidence>